<reference evidence="3" key="1">
    <citation type="submission" date="2022-04" db="EMBL/GenBank/DDBJ databases">
        <title>Carnegiea gigantea Genome sequencing and assembly v2.</title>
        <authorList>
            <person name="Copetti D."/>
            <person name="Sanderson M.J."/>
            <person name="Burquez A."/>
            <person name="Wojciechowski M.F."/>
        </authorList>
    </citation>
    <scope>NUCLEOTIDE SEQUENCE</scope>
    <source>
        <strain evidence="3">SGP5-SGP5p</strain>
        <tissue evidence="3">Aerial part</tissue>
    </source>
</reference>
<feature type="region of interest" description="Disordered" evidence="2">
    <location>
        <begin position="87"/>
        <end position="161"/>
    </location>
</feature>
<feature type="compositionally biased region" description="Basic and acidic residues" evidence="2">
    <location>
        <begin position="1"/>
        <end position="16"/>
    </location>
</feature>
<feature type="compositionally biased region" description="Basic and acidic residues" evidence="2">
    <location>
        <begin position="478"/>
        <end position="501"/>
    </location>
</feature>
<feature type="compositionally biased region" description="Basic and acidic residues" evidence="2">
    <location>
        <begin position="92"/>
        <end position="103"/>
    </location>
</feature>
<protein>
    <submittedName>
        <fullName evidence="3">Uncharacterized protein</fullName>
    </submittedName>
</protein>
<dbReference type="AlphaFoldDB" id="A0A9Q1K907"/>
<evidence type="ECO:0000313" key="3">
    <source>
        <dbReference type="EMBL" id="KAJ8438595.1"/>
    </source>
</evidence>
<evidence type="ECO:0000256" key="1">
    <source>
        <dbReference type="SAM" id="Coils"/>
    </source>
</evidence>
<comment type="caution">
    <text evidence="3">The sequence shown here is derived from an EMBL/GenBank/DDBJ whole genome shotgun (WGS) entry which is preliminary data.</text>
</comment>
<dbReference type="EMBL" id="JAKOGI010000248">
    <property type="protein sequence ID" value="KAJ8438595.1"/>
    <property type="molecule type" value="Genomic_DNA"/>
</dbReference>
<accession>A0A9Q1K907</accession>
<proteinExistence type="predicted"/>
<sequence>MCRESEGRESVGDIEKKKKVGGETIHGEFDCEEGAQGRREGFSAAEGDGGSQLSGYNALKCQYTTYYIGLSFVWDVGVVVLGIMKPQSTGTHRGEKGESLRKVESRKRRQQSQTPEEQMCRGSSLGSDYHPKDVSRESDGSPSLIEEGDADLSCGEEMEGVEDSVMRARGYRLREKEDTIGITQQGMGLWLGKTRRLGFLHVEAIKEMTLKPILQYWSFGLRRELTLAFGGGGRVEFDGEEVGRMVRKHMAEVVATKKGKLFFPRALYGAMGCMKRYADNVQSLGDYAWAKVIPVLYPTKEEKDERFVKEFLDTDKWRYYLEDEEGVLSHNKQLRRARDKLQLEKENLNDALLLADNDTGLVAAEVPATEKHPVEVPTTDEHPVQVPPSQDDHEQPLKVLPVEQSTEEVPAIHVPSLEEPAVDVEHPTAEVSSFVDTVGGVLGDSLHFTADVHVTDTETSFTDDDGDNVQADDGNNEEPLREGAEQGQSERVEDQQPREGTKVGAGEVESAMEEGSGSLREEEAVVVSCSGTEGKPASTIRRGSTAASLGTGKEEEGKDVQGVGDIPAIQEVNPEMAAYDCHRSTELHASHTGASPLIVRQIAEALAHRQLVRIAKYRFHAWVGEDSTSNKAG</sequence>
<feature type="region of interest" description="Disordered" evidence="2">
    <location>
        <begin position="1"/>
        <end position="50"/>
    </location>
</feature>
<feature type="compositionally biased region" description="Basic and acidic residues" evidence="2">
    <location>
        <begin position="25"/>
        <end position="41"/>
    </location>
</feature>
<organism evidence="3 4">
    <name type="scientific">Carnegiea gigantea</name>
    <dbReference type="NCBI Taxonomy" id="171969"/>
    <lineage>
        <taxon>Eukaryota</taxon>
        <taxon>Viridiplantae</taxon>
        <taxon>Streptophyta</taxon>
        <taxon>Embryophyta</taxon>
        <taxon>Tracheophyta</taxon>
        <taxon>Spermatophyta</taxon>
        <taxon>Magnoliopsida</taxon>
        <taxon>eudicotyledons</taxon>
        <taxon>Gunneridae</taxon>
        <taxon>Pentapetalae</taxon>
        <taxon>Caryophyllales</taxon>
        <taxon>Cactineae</taxon>
        <taxon>Cactaceae</taxon>
        <taxon>Cactoideae</taxon>
        <taxon>Echinocereeae</taxon>
        <taxon>Carnegiea</taxon>
    </lineage>
</organism>
<feature type="compositionally biased region" description="Acidic residues" evidence="2">
    <location>
        <begin position="146"/>
        <end position="161"/>
    </location>
</feature>
<dbReference type="Proteomes" id="UP001153076">
    <property type="component" value="Unassembled WGS sequence"/>
</dbReference>
<feature type="coiled-coil region" evidence="1">
    <location>
        <begin position="327"/>
        <end position="358"/>
    </location>
</feature>
<evidence type="ECO:0000256" key="2">
    <source>
        <dbReference type="SAM" id="MobiDB-lite"/>
    </source>
</evidence>
<feature type="compositionally biased region" description="Basic and acidic residues" evidence="2">
    <location>
        <begin position="129"/>
        <end position="139"/>
    </location>
</feature>
<feature type="region of interest" description="Disordered" evidence="2">
    <location>
        <begin position="458"/>
        <end position="559"/>
    </location>
</feature>
<gene>
    <name evidence="3" type="ORF">Cgig2_010379</name>
</gene>
<keyword evidence="4" id="KW-1185">Reference proteome</keyword>
<keyword evidence="1" id="KW-0175">Coiled coil</keyword>
<evidence type="ECO:0000313" key="4">
    <source>
        <dbReference type="Proteomes" id="UP001153076"/>
    </source>
</evidence>
<name>A0A9Q1K907_9CARY</name>